<reference evidence="1" key="1">
    <citation type="journal article" date="2021" name="Environ. Microbiol.">
        <title>Gene family expansions and transcriptome signatures uncover fungal adaptations to wood decay.</title>
        <authorList>
            <person name="Hage H."/>
            <person name="Miyauchi S."/>
            <person name="Viragh M."/>
            <person name="Drula E."/>
            <person name="Min B."/>
            <person name="Chaduli D."/>
            <person name="Navarro D."/>
            <person name="Favel A."/>
            <person name="Norest M."/>
            <person name="Lesage-Meessen L."/>
            <person name="Balint B."/>
            <person name="Merenyi Z."/>
            <person name="de Eugenio L."/>
            <person name="Morin E."/>
            <person name="Martinez A.T."/>
            <person name="Baldrian P."/>
            <person name="Stursova M."/>
            <person name="Martinez M.J."/>
            <person name="Novotny C."/>
            <person name="Magnuson J.K."/>
            <person name="Spatafora J.W."/>
            <person name="Maurice S."/>
            <person name="Pangilinan J."/>
            <person name="Andreopoulos W."/>
            <person name="LaButti K."/>
            <person name="Hundley H."/>
            <person name="Na H."/>
            <person name="Kuo A."/>
            <person name="Barry K."/>
            <person name="Lipzen A."/>
            <person name="Henrissat B."/>
            <person name="Riley R."/>
            <person name="Ahrendt S."/>
            <person name="Nagy L.G."/>
            <person name="Grigoriev I.V."/>
            <person name="Martin F."/>
            <person name="Rosso M.N."/>
        </authorList>
    </citation>
    <scope>NUCLEOTIDE SEQUENCE</scope>
    <source>
        <strain evidence="1">CBS 384.51</strain>
    </source>
</reference>
<organism evidence="1 2">
    <name type="scientific">Irpex rosettiformis</name>
    <dbReference type="NCBI Taxonomy" id="378272"/>
    <lineage>
        <taxon>Eukaryota</taxon>
        <taxon>Fungi</taxon>
        <taxon>Dikarya</taxon>
        <taxon>Basidiomycota</taxon>
        <taxon>Agaricomycotina</taxon>
        <taxon>Agaricomycetes</taxon>
        <taxon>Polyporales</taxon>
        <taxon>Irpicaceae</taxon>
        <taxon>Irpex</taxon>
    </lineage>
</organism>
<protein>
    <submittedName>
        <fullName evidence="1">Uncharacterized protein</fullName>
    </submittedName>
</protein>
<gene>
    <name evidence="1" type="ORF">BDY19DRAFT_348662</name>
</gene>
<name>A0ACB8TX05_9APHY</name>
<proteinExistence type="predicted"/>
<evidence type="ECO:0000313" key="2">
    <source>
        <dbReference type="Proteomes" id="UP001055072"/>
    </source>
</evidence>
<keyword evidence="2" id="KW-1185">Reference proteome</keyword>
<comment type="caution">
    <text evidence="1">The sequence shown here is derived from an EMBL/GenBank/DDBJ whole genome shotgun (WGS) entry which is preliminary data.</text>
</comment>
<sequence>MEKGTRACSLTESTVSIQDMMELTLPCLHACRYKSHLRMASNNPGRCELMYRVYPLPLYFDVAGISPAQEYPHTHSHHQTLSYEPQNTSHTPAHIANILGYLTPPYEVPRPRQSTATISSVEEYENDSESTSSRPVGAVSERRPEIGAEPSVRFAREIWWDTLIGLYYSRTQSQSPGVQLALNLNQPLSPGLRESLGQQITADLKFLFRASNYWFSFVNVPRFFSRLLDPAQRSSLQPSLILAALACANLIRSSEQEDGKDGRDWALTLLSLAQAALEASTNSRWIDETLVQASWMMVFFEVSAHPAHTGIRVHSALTMLDNLILSLSLSILDSNDERTSRFGSRTVPIVETSSPIPVHNSPRNGSWALPASALLTASSTISSSRSPPNAQTESPTTSLASQSAPPCNCSALTLGQNWRYATDLTPLWLMTPAWHPDASDPEVRKEECRRLVWSAVTLVAGYTSYVASLNVAPQVRLSLMDASNIALLFPGETLLPSLSPSTSPIDHTLTKSTVWALYMRTMLLWHSCLRVRWDSHQSDASKAEFAVGAWLEIDKIEKALNSHNCGVERAFLFQGREYLFNTRMCISYEFRRFIPQATANANMVFHRKKAEEWLTHQAQVAKQTMFGLQSITHQPNVTFARRPFFVFWFMSQVSRALLLWSCDNSLTVALDVSKALIAPIEYLMSIWPCSEQQVRYHNLRVRLDHACLSAGIPPPPPYARNPSHLPSAS</sequence>
<evidence type="ECO:0000313" key="1">
    <source>
        <dbReference type="EMBL" id="KAI0086526.1"/>
    </source>
</evidence>
<dbReference type="EMBL" id="MU274923">
    <property type="protein sequence ID" value="KAI0086526.1"/>
    <property type="molecule type" value="Genomic_DNA"/>
</dbReference>
<accession>A0ACB8TX05</accession>
<dbReference type="Proteomes" id="UP001055072">
    <property type="component" value="Unassembled WGS sequence"/>
</dbReference>